<dbReference type="SMART" id="SM00028">
    <property type="entry name" value="TPR"/>
    <property type="match status" value="9"/>
</dbReference>
<organism evidence="5 6">
    <name type="scientific">Candidatus Pullichristensenella stercorigallinarum</name>
    <dbReference type="NCBI Taxonomy" id="2840909"/>
    <lineage>
        <taxon>Bacteria</taxon>
        <taxon>Bacillati</taxon>
        <taxon>Bacillota</taxon>
        <taxon>Clostridia</taxon>
        <taxon>Candidatus Pullichristensenella</taxon>
    </lineage>
</organism>
<name>A0A9D1CX19_9FIRM</name>
<dbReference type="Gene3D" id="1.25.40.10">
    <property type="entry name" value="Tetratricopeptide repeat domain"/>
    <property type="match status" value="4"/>
</dbReference>
<dbReference type="InterPro" id="IPR011990">
    <property type="entry name" value="TPR-like_helical_dom_sf"/>
</dbReference>
<protein>
    <submittedName>
        <fullName evidence="5">Tetratricopeptide repeat protein</fullName>
    </submittedName>
</protein>
<dbReference type="PANTHER" id="PTHR44858:SF1">
    <property type="entry name" value="UDP-N-ACETYLGLUCOSAMINE--PEPTIDE N-ACETYLGLUCOSAMINYLTRANSFERASE SPINDLY-RELATED"/>
    <property type="match status" value="1"/>
</dbReference>
<dbReference type="PANTHER" id="PTHR44858">
    <property type="entry name" value="TETRATRICOPEPTIDE REPEAT PROTEIN 6"/>
    <property type="match status" value="1"/>
</dbReference>
<evidence type="ECO:0000256" key="1">
    <source>
        <dbReference type="ARBA" id="ARBA00022737"/>
    </source>
</evidence>
<dbReference type="InterPro" id="IPR050498">
    <property type="entry name" value="Ycf3"/>
</dbReference>
<dbReference type="SUPFAM" id="SSF48452">
    <property type="entry name" value="TPR-like"/>
    <property type="match status" value="3"/>
</dbReference>
<feature type="signal peptide" evidence="4">
    <location>
        <begin position="1"/>
        <end position="26"/>
    </location>
</feature>
<proteinExistence type="predicted"/>
<accession>A0A9D1CX19</accession>
<comment type="caution">
    <text evidence="5">The sequence shown here is derived from an EMBL/GenBank/DDBJ whole genome shotgun (WGS) entry which is preliminary data.</text>
</comment>
<keyword evidence="2 3" id="KW-0802">TPR repeat</keyword>
<feature type="repeat" description="TPR" evidence="3">
    <location>
        <begin position="177"/>
        <end position="210"/>
    </location>
</feature>
<evidence type="ECO:0000256" key="4">
    <source>
        <dbReference type="SAM" id="SignalP"/>
    </source>
</evidence>
<dbReference type="Proteomes" id="UP000824260">
    <property type="component" value="Unassembled WGS sequence"/>
</dbReference>
<keyword evidence="4" id="KW-0732">Signal</keyword>
<evidence type="ECO:0000313" key="5">
    <source>
        <dbReference type="EMBL" id="HIQ83361.1"/>
    </source>
</evidence>
<gene>
    <name evidence="5" type="ORF">IAA52_09715</name>
</gene>
<dbReference type="InterPro" id="IPR019734">
    <property type="entry name" value="TPR_rpt"/>
</dbReference>
<dbReference type="AlphaFoldDB" id="A0A9D1CX19"/>
<keyword evidence="1" id="KW-0677">Repeat</keyword>
<reference evidence="5" key="2">
    <citation type="journal article" date="2021" name="PeerJ">
        <title>Extensive microbial diversity within the chicken gut microbiome revealed by metagenomics and culture.</title>
        <authorList>
            <person name="Gilroy R."/>
            <person name="Ravi A."/>
            <person name="Getino M."/>
            <person name="Pursley I."/>
            <person name="Horton D.L."/>
            <person name="Alikhan N.F."/>
            <person name="Baker D."/>
            <person name="Gharbi K."/>
            <person name="Hall N."/>
            <person name="Watson M."/>
            <person name="Adriaenssens E.M."/>
            <person name="Foster-Nyarko E."/>
            <person name="Jarju S."/>
            <person name="Secka A."/>
            <person name="Antonio M."/>
            <person name="Oren A."/>
            <person name="Chaudhuri R.R."/>
            <person name="La Ragione R."/>
            <person name="Hildebrand F."/>
            <person name="Pallen M.J."/>
        </authorList>
    </citation>
    <scope>NUCLEOTIDE SEQUENCE</scope>
    <source>
        <strain evidence="5">ChiSjej6B24-2974</strain>
    </source>
</reference>
<reference evidence="5" key="1">
    <citation type="submission" date="2020-10" db="EMBL/GenBank/DDBJ databases">
        <authorList>
            <person name="Gilroy R."/>
        </authorList>
    </citation>
    <scope>NUCLEOTIDE SEQUENCE</scope>
    <source>
        <strain evidence="5">ChiSjej6B24-2974</strain>
    </source>
</reference>
<dbReference type="PROSITE" id="PS50005">
    <property type="entry name" value="TPR"/>
    <property type="match status" value="1"/>
</dbReference>
<sequence length="401" mass="43907">MKTLKRFAVCLLALLCCLLPFGNARAQSLAEEQQLNACYTLMTLSLSEGSFEAALEYAGQCLEMDALLDDTLRADIYLKQGYALLYLQRFEEALAALDTCLTFLPGAADAMLLKMQTYAAMGDVQAARDQADAYLETYPEQTEVYSVLGELLAVAGDYSGAVEAYTSYITSMEEAPASAYEMRGQCLLQTGHYAEAVADLTQAVELNATTQPRAHYLRAIARMQLGDNQAAIEDLDVCVAYLEEEEAHAAADAQYVPEIDADVLYSRYYRGIAHMQLGAYEAAIADFTACVEDDVNAETACFWRGACYLDAGDYALALKDFTLCREAGVEEESCLYYTALCHMGLEDYETAVAEFTECLEQGVMPEQALYNRGMCYIQLGDTEKGQADLEASLTQGIAQAG</sequence>
<feature type="chain" id="PRO_5038766708" evidence="4">
    <location>
        <begin position="27"/>
        <end position="401"/>
    </location>
</feature>
<dbReference type="Pfam" id="PF13432">
    <property type="entry name" value="TPR_16"/>
    <property type="match status" value="2"/>
</dbReference>
<dbReference type="EMBL" id="DVFZ01000096">
    <property type="protein sequence ID" value="HIQ83361.1"/>
    <property type="molecule type" value="Genomic_DNA"/>
</dbReference>
<evidence type="ECO:0000256" key="3">
    <source>
        <dbReference type="PROSITE-ProRule" id="PRU00339"/>
    </source>
</evidence>
<evidence type="ECO:0000313" key="6">
    <source>
        <dbReference type="Proteomes" id="UP000824260"/>
    </source>
</evidence>
<dbReference type="Pfam" id="PF14559">
    <property type="entry name" value="TPR_19"/>
    <property type="match status" value="1"/>
</dbReference>
<evidence type="ECO:0000256" key="2">
    <source>
        <dbReference type="ARBA" id="ARBA00022803"/>
    </source>
</evidence>
<dbReference type="Pfam" id="PF13181">
    <property type="entry name" value="TPR_8"/>
    <property type="match status" value="1"/>
</dbReference>